<dbReference type="SUPFAM" id="SSF52374">
    <property type="entry name" value="Nucleotidylyl transferase"/>
    <property type="match status" value="1"/>
</dbReference>
<evidence type="ECO:0000256" key="2">
    <source>
        <dbReference type="ARBA" id="ARBA00022490"/>
    </source>
</evidence>
<feature type="short sequence motif" description="'HIGH' region" evidence="8">
    <location>
        <begin position="10"/>
        <end position="20"/>
    </location>
</feature>
<sequence length="503" mass="57597">MSKVRVRFAPSPTGPLHLGGVRTALYDYLFAKNQGGEFILRIEDTDTARFVEGAEDYIMEALEWCGIIPDESPKHGGKFAPYRQSERRDIYDMHLIELLKTDYAYIAFDTTEELDEVRKEFEQNGEVFAYDHISRNRLKNSLTLSKEEVQKLVDEKVPFVVRFKMPVDRVLNLEDIIRGKSSVNTNTLDDKVLVKNDGMPTYHFANIVDDHEMEISHVIRGEEWLPSLGLHYLLYEAMGWERPKFAHLSLILKPEGKGKLSKRDGDKFGFPVFPLNFTDVETGNISKGFREEGYLPEAFINMVALLGWSPANDREILTLEEMAAEFDLNKVHKAGARFNKEKAEWFNSEYLRAKSDEEVRDLLKNADGIDLINCSDEKLLKIISLMKERAVFVKDIYNDGKFFFTSPTEYDEKAVKKSWNEAAAQVMNEFTLKLQDSVFEPEILKQDIHDFAESKGLGMGKVMMPLRLALVGELKGPDVPDIMQILGKEETIARIKNAVNNIQ</sequence>
<dbReference type="RefSeq" id="WP_034718890.1">
    <property type="nucleotide sequence ID" value="NZ_FOIX01000001.1"/>
</dbReference>
<feature type="binding site" evidence="8">
    <location>
        <position position="262"/>
    </location>
    <ligand>
        <name>ATP</name>
        <dbReference type="ChEBI" id="CHEBI:30616"/>
    </ligand>
</feature>
<dbReference type="Pfam" id="PF00749">
    <property type="entry name" value="tRNA-synt_1c"/>
    <property type="match status" value="1"/>
</dbReference>
<keyword evidence="3 8" id="KW-0436">Ligase</keyword>
<evidence type="ECO:0000256" key="8">
    <source>
        <dbReference type="HAMAP-Rule" id="MF_00022"/>
    </source>
</evidence>
<dbReference type="OrthoDB" id="9807503at2"/>
<keyword evidence="13" id="KW-1185">Reference proteome</keyword>
<dbReference type="EMBL" id="JPEP01000002">
    <property type="protein sequence ID" value="KEY18521.1"/>
    <property type="molecule type" value="Genomic_DNA"/>
</dbReference>
<dbReference type="SUPFAM" id="SSF48163">
    <property type="entry name" value="An anticodon-binding domain of class I aminoacyl-tRNA synthetases"/>
    <property type="match status" value="1"/>
</dbReference>
<dbReference type="Pfam" id="PF19269">
    <property type="entry name" value="Anticodon_2"/>
    <property type="match status" value="1"/>
</dbReference>
<dbReference type="GO" id="GO:0006424">
    <property type="term" value="P:glutamyl-tRNA aminoacylation"/>
    <property type="evidence" value="ECO:0007669"/>
    <property type="project" value="UniProtKB-UniRule"/>
</dbReference>
<name>A0A448NUH9_9FLAO</name>
<dbReference type="InterPro" id="IPR020751">
    <property type="entry name" value="aa-tRNA-synth_I_codon-bd_sub2"/>
</dbReference>
<dbReference type="PROSITE" id="PS00178">
    <property type="entry name" value="AA_TRNA_LIGASE_I"/>
    <property type="match status" value="1"/>
</dbReference>
<comment type="caution">
    <text evidence="8">Lacks conserved residue(s) required for the propagation of feature annotation.</text>
</comment>
<evidence type="ECO:0000313" key="13">
    <source>
        <dbReference type="Proteomes" id="UP000028349"/>
    </source>
</evidence>
<feature type="domain" description="Glutamyl/glutaminyl-tRNA synthetase class Ib catalytic" evidence="9">
    <location>
        <begin position="3"/>
        <end position="345"/>
    </location>
</feature>
<evidence type="ECO:0000259" key="9">
    <source>
        <dbReference type="Pfam" id="PF00749"/>
    </source>
</evidence>
<keyword evidence="6 8" id="KW-0648">Protein biosynthesis</keyword>
<dbReference type="Proteomes" id="UP000270036">
    <property type="component" value="Chromosome"/>
</dbReference>
<dbReference type="InterPro" id="IPR020061">
    <property type="entry name" value="Glu_tRNA_lig_a-bdl"/>
</dbReference>
<dbReference type="GO" id="GO:0008270">
    <property type="term" value="F:zinc ion binding"/>
    <property type="evidence" value="ECO:0007669"/>
    <property type="project" value="InterPro"/>
</dbReference>
<keyword evidence="2 8" id="KW-0963">Cytoplasm</keyword>
<organism evidence="12 14">
    <name type="scientific">Kaistella antarctica</name>
    <dbReference type="NCBI Taxonomy" id="266748"/>
    <lineage>
        <taxon>Bacteria</taxon>
        <taxon>Pseudomonadati</taxon>
        <taxon>Bacteroidota</taxon>
        <taxon>Flavobacteriia</taxon>
        <taxon>Flavobacteriales</taxon>
        <taxon>Weeksellaceae</taxon>
        <taxon>Chryseobacterium group</taxon>
        <taxon>Kaistella</taxon>
    </lineage>
</organism>
<feature type="short sequence motif" description="'KMSKS' region" evidence="8">
    <location>
        <begin position="259"/>
        <end position="263"/>
    </location>
</feature>
<dbReference type="InterPro" id="IPR004527">
    <property type="entry name" value="Glu-tRNA-ligase_bac/mito"/>
</dbReference>
<accession>A0A448NUH9</accession>
<comment type="function">
    <text evidence="8">Catalyzes the attachment of glutamate to tRNA(Glu) in a two-step reaction: glutamate is first activated by ATP to form Glu-AMP and then transferred to the acceptor end of tRNA(Glu).</text>
</comment>
<evidence type="ECO:0000256" key="4">
    <source>
        <dbReference type="ARBA" id="ARBA00022741"/>
    </source>
</evidence>
<dbReference type="InterPro" id="IPR008925">
    <property type="entry name" value="aa_tRNA-synth_I_cd-bd_sf"/>
</dbReference>
<feature type="domain" description="Aminoacyl-tRNA synthetase class I anticodon-binding" evidence="10">
    <location>
        <begin position="374"/>
        <end position="498"/>
    </location>
</feature>
<dbReference type="Gene3D" id="1.10.10.350">
    <property type="match status" value="1"/>
</dbReference>
<evidence type="ECO:0000256" key="5">
    <source>
        <dbReference type="ARBA" id="ARBA00022840"/>
    </source>
</evidence>
<dbReference type="GO" id="GO:0005829">
    <property type="term" value="C:cytosol"/>
    <property type="evidence" value="ECO:0007669"/>
    <property type="project" value="TreeGrafter"/>
</dbReference>
<dbReference type="InterPro" id="IPR049940">
    <property type="entry name" value="GluQ/Sye"/>
</dbReference>
<dbReference type="PRINTS" id="PR00987">
    <property type="entry name" value="TRNASYNTHGLU"/>
</dbReference>
<dbReference type="InterPro" id="IPR014729">
    <property type="entry name" value="Rossmann-like_a/b/a_fold"/>
</dbReference>
<dbReference type="HAMAP" id="MF_00022">
    <property type="entry name" value="Glu_tRNA_synth_type1"/>
    <property type="match status" value="1"/>
</dbReference>
<evidence type="ECO:0000256" key="6">
    <source>
        <dbReference type="ARBA" id="ARBA00022917"/>
    </source>
</evidence>
<comment type="similarity">
    <text evidence="1 8">Belongs to the class-I aminoacyl-tRNA synthetase family. Glutamate--tRNA ligase type 1 subfamily.</text>
</comment>
<dbReference type="PANTHER" id="PTHR43311:SF2">
    <property type="entry name" value="GLUTAMATE--TRNA LIGASE, MITOCHONDRIAL-RELATED"/>
    <property type="match status" value="1"/>
</dbReference>
<dbReference type="NCBIfam" id="TIGR00464">
    <property type="entry name" value="gltX_bact"/>
    <property type="match status" value="1"/>
</dbReference>
<comment type="subunit">
    <text evidence="8">Monomer.</text>
</comment>
<dbReference type="CDD" id="cd00808">
    <property type="entry name" value="GluRS_core"/>
    <property type="match status" value="1"/>
</dbReference>
<evidence type="ECO:0000313" key="12">
    <source>
        <dbReference type="EMBL" id="VEI01330.1"/>
    </source>
</evidence>
<protein>
    <recommendedName>
        <fullName evidence="8">Glutamate--tRNA ligase</fullName>
        <ecNumber evidence="8">6.1.1.17</ecNumber>
    </recommendedName>
    <alternativeName>
        <fullName evidence="8">Glutamyl-tRNA synthetase</fullName>
        <shortName evidence="8">GluRS</shortName>
    </alternativeName>
</protein>
<keyword evidence="4 8" id="KW-0547">Nucleotide-binding</keyword>
<keyword evidence="5 8" id="KW-0067">ATP-binding</keyword>
<dbReference type="GO" id="GO:0004818">
    <property type="term" value="F:glutamate-tRNA ligase activity"/>
    <property type="evidence" value="ECO:0007669"/>
    <property type="project" value="UniProtKB-UniRule"/>
</dbReference>
<evidence type="ECO:0000313" key="11">
    <source>
        <dbReference type="EMBL" id="KEY18521.1"/>
    </source>
</evidence>
<evidence type="ECO:0000256" key="7">
    <source>
        <dbReference type="ARBA" id="ARBA00023146"/>
    </source>
</evidence>
<dbReference type="InterPro" id="IPR045462">
    <property type="entry name" value="aa-tRNA-synth_I_cd-bd"/>
</dbReference>
<reference evidence="11 13" key="1">
    <citation type="submission" date="2014-07" db="EMBL/GenBank/DDBJ databases">
        <authorList>
            <person name="Pisani N.G."/>
            <person name="Newman J.D."/>
        </authorList>
    </citation>
    <scope>NUCLEOTIDE SEQUENCE [LARGE SCALE GENOMIC DNA]</scope>
    <source>
        <strain evidence="11 13">LMG 24720</strain>
    </source>
</reference>
<dbReference type="AlphaFoldDB" id="A0A448NUH9"/>
<comment type="subcellular location">
    <subcellularLocation>
        <location evidence="8">Cytoplasm</location>
    </subcellularLocation>
</comment>
<dbReference type="EMBL" id="LR134441">
    <property type="protein sequence ID" value="VEI01330.1"/>
    <property type="molecule type" value="Genomic_DNA"/>
</dbReference>
<dbReference type="InterPro" id="IPR000924">
    <property type="entry name" value="Glu/Gln-tRNA-synth"/>
</dbReference>
<dbReference type="FunFam" id="3.40.50.620:FF:000127">
    <property type="entry name" value="Glutamate--tRNA ligase"/>
    <property type="match status" value="1"/>
</dbReference>
<dbReference type="Proteomes" id="UP000028349">
    <property type="component" value="Unassembled WGS sequence"/>
</dbReference>
<reference evidence="12 14" key="2">
    <citation type="submission" date="2018-12" db="EMBL/GenBank/DDBJ databases">
        <authorList>
            <consortium name="Pathogen Informatics"/>
        </authorList>
    </citation>
    <scope>NUCLEOTIDE SEQUENCE [LARGE SCALE GENOMIC DNA]</scope>
    <source>
        <strain evidence="12 14">NCTC13489</strain>
    </source>
</reference>
<dbReference type="InterPro" id="IPR001412">
    <property type="entry name" value="aa-tRNA-synth_I_CS"/>
</dbReference>
<dbReference type="GO" id="GO:0000049">
    <property type="term" value="F:tRNA binding"/>
    <property type="evidence" value="ECO:0007669"/>
    <property type="project" value="InterPro"/>
</dbReference>
<evidence type="ECO:0000313" key="14">
    <source>
        <dbReference type="Proteomes" id="UP000270036"/>
    </source>
</evidence>
<evidence type="ECO:0000256" key="3">
    <source>
        <dbReference type="ARBA" id="ARBA00022598"/>
    </source>
</evidence>
<evidence type="ECO:0000256" key="1">
    <source>
        <dbReference type="ARBA" id="ARBA00007894"/>
    </source>
</evidence>
<dbReference type="InterPro" id="IPR033910">
    <property type="entry name" value="GluRS_core"/>
</dbReference>
<dbReference type="Gene3D" id="1.10.1160.10">
    <property type="entry name" value="Glutamyl-trna Synthetase, Domain 2"/>
    <property type="match status" value="1"/>
</dbReference>
<dbReference type="EC" id="6.1.1.17" evidence="8"/>
<dbReference type="Gene3D" id="3.90.800.10">
    <property type="entry name" value="Glutamyl-tRNA Synthetase, Domain 3"/>
    <property type="match status" value="1"/>
</dbReference>
<dbReference type="STRING" id="266748.HY04_08390"/>
<comment type="catalytic activity">
    <reaction evidence="8">
        <text>tRNA(Glu) + L-glutamate + ATP = L-glutamyl-tRNA(Glu) + AMP + diphosphate</text>
        <dbReference type="Rhea" id="RHEA:23540"/>
        <dbReference type="Rhea" id="RHEA-COMP:9663"/>
        <dbReference type="Rhea" id="RHEA-COMP:9680"/>
        <dbReference type="ChEBI" id="CHEBI:29985"/>
        <dbReference type="ChEBI" id="CHEBI:30616"/>
        <dbReference type="ChEBI" id="CHEBI:33019"/>
        <dbReference type="ChEBI" id="CHEBI:78442"/>
        <dbReference type="ChEBI" id="CHEBI:78520"/>
        <dbReference type="ChEBI" id="CHEBI:456215"/>
        <dbReference type="EC" id="6.1.1.17"/>
    </reaction>
</comment>
<dbReference type="KEGG" id="cant:NCTC13489_02687"/>
<keyword evidence="7 8" id="KW-0030">Aminoacyl-tRNA synthetase</keyword>
<dbReference type="Gene3D" id="3.40.50.620">
    <property type="entry name" value="HUPs"/>
    <property type="match status" value="1"/>
</dbReference>
<dbReference type="InterPro" id="IPR020058">
    <property type="entry name" value="Glu/Gln-tRNA-synth_Ib_cat-dom"/>
</dbReference>
<gene>
    <name evidence="8 12" type="primary">gltX</name>
    <name evidence="11" type="ORF">HY04_08390</name>
    <name evidence="12" type="ORF">NCTC13489_02687</name>
</gene>
<dbReference type="PANTHER" id="PTHR43311">
    <property type="entry name" value="GLUTAMATE--TRNA LIGASE"/>
    <property type="match status" value="1"/>
</dbReference>
<proteinExistence type="inferred from homology"/>
<evidence type="ECO:0000259" key="10">
    <source>
        <dbReference type="Pfam" id="PF19269"/>
    </source>
</evidence>
<dbReference type="GO" id="GO:0005524">
    <property type="term" value="F:ATP binding"/>
    <property type="evidence" value="ECO:0007669"/>
    <property type="project" value="UniProtKB-UniRule"/>
</dbReference>